<evidence type="ECO:0000256" key="1">
    <source>
        <dbReference type="ARBA" id="ARBA00008947"/>
    </source>
</evidence>
<comment type="caution">
    <text evidence="4">The sequence shown here is derived from an EMBL/GenBank/DDBJ whole genome shotgun (WGS) entry which is preliminary data.</text>
</comment>
<dbReference type="InterPro" id="IPR013083">
    <property type="entry name" value="Znf_RING/FYVE/PHD"/>
</dbReference>
<evidence type="ECO:0000259" key="3">
    <source>
        <dbReference type="PROSITE" id="PS51344"/>
    </source>
</evidence>
<organism evidence="4 5">
    <name type="scientific">Naematelia encephala</name>
    <dbReference type="NCBI Taxonomy" id="71784"/>
    <lineage>
        <taxon>Eukaryota</taxon>
        <taxon>Fungi</taxon>
        <taxon>Dikarya</taxon>
        <taxon>Basidiomycota</taxon>
        <taxon>Agaricomycotina</taxon>
        <taxon>Tremellomycetes</taxon>
        <taxon>Tremellales</taxon>
        <taxon>Naemateliaceae</taxon>
        <taxon>Naematelia</taxon>
    </lineage>
</organism>
<dbReference type="InterPro" id="IPR002853">
    <property type="entry name" value="TFIIE_asu"/>
</dbReference>
<dbReference type="PANTHER" id="PTHR13097:SF7">
    <property type="entry name" value="GENERAL TRANSCRIPTION FACTOR IIE SUBUNIT 1"/>
    <property type="match status" value="1"/>
</dbReference>
<dbReference type="SUPFAM" id="SSF57783">
    <property type="entry name" value="Zinc beta-ribbon"/>
    <property type="match status" value="1"/>
</dbReference>
<dbReference type="AlphaFoldDB" id="A0A1Y2AI31"/>
<evidence type="ECO:0000313" key="5">
    <source>
        <dbReference type="Proteomes" id="UP000193986"/>
    </source>
</evidence>
<reference evidence="4 5" key="1">
    <citation type="submission" date="2016-07" db="EMBL/GenBank/DDBJ databases">
        <title>Pervasive Adenine N6-methylation of Active Genes in Fungi.</title>
        <authorList>
            <consortium name="DOE Joint Genome Institute"/>
            <person name="Mondo S.J."/>
            <person name="Dannebaum R.O."/>
            <person name="Kuo R.C."/>
            <person name="Labutti K."/>
            <person name="Haridas S."/>
            <person name="Kuo A."/>
            <person name="Salamov A."/>
            <person name="Ahrendt S.R."/>
            <person name="Lipzen A."/>
            <person name="Sullivan W."/>
            <person name="Andreopoulos W.B."/>
            <person name="Clum A."/>
            <person name="Lindquist E."/>
            <person name="Daum C."/>
            <person name="Ramamoorthy G.K."/>
            <person name="Gryganskyi A."/>
            <person name="Culley D."/>
            <person name="Magnuson J.K."/>
            <person name="James T.Y."/>
            <person name="O'Malley M.A."/>
            <person name="Stajich J.E."/>
            <person name="Spatafora J.W."/>
            <person name="Visel A."/>
            <person name="Grigoriev I.V."/>
        </authorList>
    </citation>
    <scope>NUCLEOTIDE SEQUENCE [LARGE SCALE GENOMIC DNA]</scope>
    <source>
        <strain evidence="4 5">68-887.2</strain>
    </source>
</reference>
<proteinExistence type="inferred from homology"/>
<feature type="domain" description="HTH TFE/IIEalpha-type" evidence="3">
    <location>
        <begin position="14"/>
        <end position="121"/>
    </location>
</feature>
<comment type="similarity">
    <text evidence="1">Belongs to the TFIIE alpha subunit family.</text>
</comment>
<dbReference type="SUPFAM" id="SSF46785">
    <property type="entry name" value="Winged helix' DNA-binding domain"/>
    <property type="match status" value="1"/>
</dbReference>
<dbReference type="InParanoid" id="A0A1Y2AI31"/>
<dbReference type="Gene3D" id="3.30.40.10">
    <property type="entry name" value="Zinc/RING finger domain, C3HC4 (zinc finger)"/>
    <property type="match status" value="1"/>
</dbReference>
<dbReference type="InterPro" id="IPR039997">
    <property type="entry name" value="TFE"/>
</dbReference>
<dbReference type="GO" id="GO:0005673">
    <property type="term" value="C:transcription factor TFIIE complex"/>
    <property type="evidence" value="ECO:0007669"/>
    <property type="project" value="TreeGrafter"/>
</dbReference>
<name>A0A1Y2AI31_9TREE</name>
<gene>
    <name evidence="4" type="ORF">BCR39DRAFT_552714</name>
</gene>
<dbReference type="PROSITE" id="PS51344">
    <property type="entry name" value="HTH_TFE_IIE"/>
    <property type="match status" value="1"/>
</dbReference>
<feature type="region of interest" description="Disordered" evidence="2">
    <location>
        <begin position="185"/>
        <end position="204"/>
    </location>
</feature>
<keyword evidence="5" id="KW-1185">Reference proteome</keyword>
<dbReference type="STRING" id="71784.A0A1Y2AI31"/>
<evidence type="ECO:0000313" key="4">
    <source>
        <dbReference type="EMBL" id="ORY21847.1"/>
    </source>
</evidence>
<sequence length="423" mass="47072">MSTQLSSDEVAKLCQDLVYQVAYAFYDPPYIILLKLLVLLGPIHEKALADKLFISVNELRKYMGMLYIHRLAKRYVNKEKHPLPSYQASRPQNRTDELKPGEVPMRIKDVFYWYIDYREFANVVKYRLAMMRRGVDERIKAELGHRGYACPNCGRKYDPLDLNHLFDPVTSSFTCETCAHELVEHDPSLDTDGPGGSSGGGQDRMQRFNVATAPIRDALKAVEGVQLPSINMIAWVAMNVKVDSVLQSEEDGQRANGGKKFQVVLGGEEEKERIERERLAEAQRVQNALPVWHTHSTVTGSATSLGIEGQRRAALAADGGRRQSKDGKAVDDDVLEEHYAQLGGDGIEQDKEEDVVVKLETETEIISTMNGHVPDGDGNGNVGGGIVINVAGVPKPIDDITEDDQEMMTPEEYTAYFEAMGLA</sequence>
<dbReference type="OrthoDB" id="361102at2759"/>
<dbReference type="GO" id="GO:0006367">
    <property type="term" value="P:transcription initiation at RNA polymerase II promoter"/>
    <property type="evidence" value="ECO:0007669"/>
    <property type="project" value="InterPro"/>
</dbReference>
<dbReference type="EMBL" id="MCFC01000103">
    <property type="protein sequence ID" value="ORY21847.1"/>
    <property type="molecule type" value="Genomic_DNA"/>
</dbReference>
<dbReference type="FunCoup" id="A0A1Y2AI31">
    <property type="interactions" value="317"/>
</dbReference>
<dbReference type="SMART" id="SM00531">
    <property type="entry name" value="TFIIE"/>
    <property type="match status" value="1"/>
</dbReference>
<protein>
    <recommendedName>
        <fullName evidence="3">HTH TFE/IIEalpha-type domain-containing protein</fullName>
    </recommendedName>
</protein>
<dbReference type="Proteomes" id="UP000193986">
    <property type="component" value="Unassembled WGS sequence"/>
</dbReference>
<evidence type="ECO:0000256" key="2">
    <source>
        <dbReference type="SAM" id="MobiDB-lite"/>
    </source>
</evidence>
<dbReference type="InterPro" id="IPR017919">
    <property type="entry name" value="TFIIE/TFIIEa_HTH"/>
</dbReference>
<dbReference type="InterPro" id="IPR036390">
    <property type="entry name" value="WH_DNA-bd_sf"/>
</dbReference>
<feature type="compositionally biased region" description="Gly residues" evidence="2">
    <location>
        <begin position="193"/>
        <end position="202"/>
    </location>
</feature>
<accession>A0A1Y2AI31</accession>
<dbReference type="PANTHER" id="PTHR13097">
    <property type="entry name" value="TRANSCRIPTION INITIATION FACTOR IIE, ALPHA SUBUNIT"/>
    <property type="match status" value="1"/>
</dbReference>